<dbReference type="EMBL" id="RZYA01000016">
    <property type="protein sequence ID" value="RVU20038.1"/>
    <property type="molecule type" value="Genomic_DNA"/>
</dbReference>
<protein>
    <submittedName>
        <fullName evidence="2">Uncharacterized protein</fullName>
    </submittedName>
</protein>
<evidence type="ECO:0000256" key="1">
    <source>
        <dbReference type="SAM" id="MobiDB-lite"/>
    </source>
</evidence>
<keyword evidence="3" id="KW-1185">Reference proteome</keyword>
<feature type="compositionally biased region" description="Low complexity" evidence="1">
    <location>
        <begin position="1"/>
        <end position="21"/>
    </location>
</feature>
<organism evidence="2 3">
    <name type="scientific">Streptomyces antnestii</name>
    <dbReference type="NCBI Taxonomy" id="2494256"/>
    <lineage>
        <taxon>Bacteria</taxon>
        <taxon>Bacillati</taxon>
        <taxon>Actinomycetota</taxon>
        <taxon>Actinomycetes</taxon>
        <taxon>Kitasatosporales</taxon>
        <taxon>Streptomycetaceae</taxon>
        <taxon>Streptomyces</taxon>
    </lineage>
</organism>
<comment type="caution">
    <text evidence="2">The sequence shown here is derived from an EMBL/GenBank/DDBJ whole genome shotgun (WGS) entry which is preliminary data.</text>
</comment>
<dbReference type="AlphaFoldDB" id="A0A3S2YVA4"/>
<sequence length="155" mass="14905">MVAVAGCSAGNDGAASGGSSRPRPRTSVAMPPPSSDAARPAADGHDVSACADADCEVAVSQPLTVRFKGPGGPTTLSVTEVGPDKAEFTVKGGNGRSRAGANGEGSGCVIVLSSNGSSTSCGGAPGARPTAEPGTVVIQIATGQDGTAILQIASR</sequence>
<evidence type="ECO:0000313" key="2">
    <source>
        <dbReference type="EMBL" id="RVU20038.1"/>
    </source>
</evidence>
<proteinExistence type="predicted"/>
<dbReference type="Proteomes" id="UP000283128">
    <property type="component" value="Unassembled WGS sequence"/>
</dbReference>
<feature type="region of interest" description="Disordered" evidence="1">
    <location>
        <begin position="1"/>
        <end position="46"/>
    </location>
</feature>
<reference evidence="2 3" key="1">
    <citation type="submission" date="2019-01" db="EMBL/GenBank/DDBJ databases">
        <title>Genome sequences of Streptomyces and Rhizobium isolates collected from root and soil.</title>
        <authorList>
            <person name="Chhettri S."/>
            <person name="Sevigny J.L."/>
            <person name="Sen A."/>
            <person name="Ennis N."/>
            <person name="Tisa L."/>
        </authorList>
    </citation>
    <scope>NUCLEOTIDE SEQUENCE [LARGE SCALE GENOMIC DNA]</scope>
    <source>
        <strain evidence="2 3">San01</strain>
    </source>
</reference>
<evidence type="ECO:0000313" key="3">
    <source>
        <dbReference type="Proteomes" id="UP000283128"/>
    </source>
</evidence>
<accession>A0A3S2YVA4</accession>
<name>A0A3S2YVA4_9ACTN</name>
<gene>
    <name evidence="2" type="ORF">EOT10_28595</name>
</gene>
<dbReference type="OrthoDB" id="3577535at2"/>